<evidence type="ECO:0000313" key="1">
    <source>
        <dbReference type="EMBL" id="SFR12300.1"/>
    </source>
</evidence>
<dbReference type="RefSeq" id="WP_092485515.1">
    <property type="nucleotide sequence ID" value="NZ_FOYM01000025.1"/>
</dbReference>
<keyword evidence="2" id="KW-1185">Reference proteome</keyword>
<dbReference type="AlphaFoldDB" id="A0A1I6E3F0"/>
<sequence length="99" mass="11317">MRRSPVGIIPLVPLMRHDDPPKEVLAGCAKRIEEVQPELQPDLYLGLAIFSSIRFSRDLVLRYIEVSKMKNSPLFGGIREKWIGQGEQKGVKRKTWKSS</sequence>
<proteinExistence type="predicted"/>
<dbReference type="EMBL" id="FOYM01000025">
    <property type="protein sequence ID" value="SFR12300.1"/>
    <property type="molecule type" value="Genomic_DNA"/>
</dbReference>
<dbReference type="OrthoDB" id="1804564at2"/>
<gene>
    <name evidence="1" type="ORF">SAMN05660706_1252</name>
</gene>
<protein>
    <submittedName>
        <fullName evidence="1">Uncharacterized protein</fullName>
    </submittedName>
</protein>
<organism evidence="1 2">
    <name type="scientific">Desulfoscipio geothermicus DSM 3669</name>
    <dbReference type="NCBI Taxonomy" id="1121426"/>
    <lineage>
        <taxon>Bacteria</taxon>
        <taxon>Bacillati</taxon>
        <taxon>Bacillota</taxon>
        <taxon>Clostridia</taxon>
        <taxon>Eubacteriales</taxon>
        <taxon>Desulfallaceae</taxon>
        <taxon>Desulfoscipio</taxon>
    </lineage>
</organism>
<dbReference type="Proteomes" id="UP000199584">
    <property type="component" value="Unassembled WGS sequence"/>
</dbReference>
<accession>A0A1I6E3F0</accession>
<dbReference type="STRING" id="39060.SAMN05660706_1252"/>
<reference evidence="2" key="1">
    <citation type="submission" date="2016-10" db="EMBL/GenBank/DDBJ databases">
        <authorList>
            <person name="Varghese N."/>
            <person name="Submissions S."/>
        </authorList>
    </citation>
    <scope>NUCLEOTIDE SEQUENCE [LARGE SCALE GENOMIC DNA]</scope>
    <source>
        <strain evidence="2">DSM 3669</strain>
    </source>
</reference>
<name>A0A1I6E3F0_9FIRM</name>
<evidence type="ECO:0000313" key="2">
    <source>
        <dbReference type="Proteomes" id="UP000199584"/>
    </source>
</evidence>